<reference evidence="2" key="2">
    <citation type="submission" date="2018-05" db="EMBL/GenBank/DDBJ databases">
        <title>OgluRS3 (Oryza glumaepatula Reference Sequence Version 3).</title>
        <authorList>
            <person name="Zhang J."/>
            <person name="Kudrna D."/>
            <person name="Lee S."/>
            <person name="Talag J."/>
            <person name="Welchert J."/>
            <person name="Wing R.A."/>
        </authorList>
    </citation>
    <scope>NUCLEOTIDE SEQUENCE [LARGE SCALE GENOMIC DNA]</scope>
</reference>
<sequence>MHSSIVPRSLFLSVACLPPFKASTDVAVLSSASRCLNGQRLLRSTQRPALAPTNAQLEQSSDEDQIHSTGGEQCTTAMADAAERMRPHSRSSCKLHVADAISSASVCCVSGPPQPAHATLAHGTLAATTINLRRSVVMTDEGSDCQGELFKEAYDYNVLLLRGSTTYDAIGRPQLAPSNGHWVQIFLGYFSMSKQSINNAGNKRKLDIVTVLI</sequence>
<proteinExistence type="predicted"/>
<dbReference type="AlphaFoldDB" id="A0A0D9ZXJ6"/>
<reference evidence="2" key="1">
    <citation type="submission" date="2015-04" db="UniProtKB">
        <authorList>
            <consortium name="EnsemblPlants"/>
        </authorList>
    </citation>
    <scope>IDENTIFICATION</scope>
</reference>
<dbReference type="Proteomes" id="UP000026961">
    <property type="component" value="Chromosome 5"/>
</dbReference>
<accession>A0A0D9ZXJ6</accession>
<evidence type="ECO:0000256" key="1">
    <source>
        <dbReference type="SAM" id="MobiDB-lite"/>
    </source>
</evidence>
<feature type="region of interest" description="Disordered" evidence="1">
    <location>
        <begin position="46"/>
        <end position="70"/>
    </location>
</feature>
<organism evidence="2">
    <name type="scientific">Oryza glumipatula</name>
    <dbReference type="NCBI Taxonomy" id="40148"/>
    <lineage>
        <taxon>Eukaryota</taxon>
        <taxon>Viridiplantae</taxon>
        <taxon>Streptophyta</taxon>
        <taxon>Embryophyta</taxon>
        <taxon>Tracheophyta</taxon>
        <taxon>Spermatophyta</taxon>
        <taxon>Magnoliopsida</taxon>
        <taxon>Liliopsida</taxon>
        <taxon>Poales</taxon>
        <taxon>Poaceae</taxon>
        <taxon>BOP clade</taxon>
        <taxon>Oryzoideae</taxon>
        <taxon>Oryzeae</taxon>
        <taxon>Oryzinae</taxon>
        <taxon>Oryza</taxon>
    </lineage>
</organism>
<feature type="compositionally biased region" description="Polar residues" evidence="1">
    <location>
        <begin position="46"/>
        <end position="59"/>
    </location>
</feature>
<dbReference type="Gramene" id="OGLUM05G12810.3">
    <property type="protein sequence ID" value="OGLUM05G12810.3"/>
    <property type="gene ID" value="OGLUM05G12810"/>
</dbReference>
<dbReference type="EnsemblPlants" id="OGLUM05G12810.3">
    <property type="protein sequence ID" value="OGLUM05G12810.3"/>
    <property type="gene ID" value="OGLUM05G12810"/>
</dbReference>
<keyword evidence="3" id="KW-1185">Reference proteome</keyword>
<evidence type="ECO:0000313" key="3">
    <source>
        <dbReference type="Proteomes" id="UP000026961"/>
    </source>
</evidence>
<name>A0A0D9ZXJ6_9ORYZ</name>
<evidence type="ECO:0000313" key="2">
    <source>
        <dbReference type="EnsemblPlants" id="OGLUM05G12810.3"/>
    </source>
</evidence>
<protein>
    <submittedName>
        <fullName evidence="2">Uncharacterized protein</fullName>
    </submittedName>
</protein>